<keyword evidence="5" id="KW-1185">Reference proteome</keyword>
<dbReference type="SUPFAM" id="SSF55031">
    <property type="entry name" value="Bacterial exopeptidase dimerisation domain"/>
    <property type="match status" value="1"/>
</dbReference>
<evidence type="ECO:0000256" key="2">
    <source>
        <dbReference type="SAM" id="SignalP"/>
    </source>
</evidence>
<organism evidence="4 5">
    <name type="scientific">Sphingomonas abietis</name>
    <dbReference type="NCBI Taxonomy" id="3012344"/>
    <lineage>
        <taxon>Bacteria</taxon>
        <taxon>Pseudomonadati</taxon>
        <taxon>Pseudomonadota</taxon>
        <taxon>Alphaproteobacteria</taxon>
        <taxon>Sphingomonadales</taxon>
        <taxon>Sphingomonadaceae</taxon>
        <taxon>Sphingomonas</taxon>
    </lineage>
</organism>
<evidence type="ECO:0000256" key="1">
    <source>
        <dbReference type="ARBA" id="ARBA00022801"/>
    </source>
</evidence>
<gene>
    <name evidence="4" type="ORF">PBT88_03570</name>
</gene>
<dbReference type="Pfam" id="PF07687">
    <property type="entry name" value="M20_dimer"/>
    <property type="match status" value="1"/>
</dbReference>
<evidence type="ECO:0000313" key="4">
    <source>
        <dbReference type="EMBL" id="WBO23229.1"/>
    </source>
</evidence>
<dbReference type="RefSeq" id="WP_270077864.1">
    <property type="nucleotide sequence ID" value="NZ_CP115174.1"/>
</dbReference>
<evidence type="ECO:0000313" key="5">
    <source>
        <dbReference type="Proteomes" id="UP001210865"/>
    </source>
</evidence>
<dbReference type="EMBL" id="CP115174">
    <property type="protein sequence ID" value="WBO23229.1"/>
    <property type="molecule type" value="Genomic_DNA"/>
</dbReference>
<dbReference type="Gene3D" id="3.40.630.10">
    <property type="entry name" value="Zn peptidases"/>
    <property type="match status" value="1"/>
</dbReference>
<dbReference type="InterPro" id="IPR036264">
    <property type="entry name" value="Bact_exopeptidase_dim_dom"/>
</dbReference>
<reference evidence="4 5" key="1">
    <citation type="submission" date="2022-12" db="EMBL/GenBank/DDBJ databases">
        <title>Sphingomonas abieness sp. nov., an endophytic bacterium isolated from Abies koreana.</title>
        <authorList>
            <person name="Jiang L."/>
            <person name="Lee J."/>
        </authorList>
    </citation>
    <scope>NUCLEOTIDE SEQUENCE [LARGE SCALE GENOMIC DNA]</scope>
    <source>
        <strain evidence="5">PAMB 00755</strain>
    </source>
</reference>
<dbReference type="PANTHER" id="PTHR11014">
    <property type="entry name" value="PEPTIDASE M20 FAMILY MEMBER"/>
    <property type="match status" value="1"/>
</dbReference>
<dbReference type="NCBIfam" id="TIGR01891">
    <property type="entry name" value="amidohydrolases"/>
    <property type="match status" value="1"/>
</dbReference>
<dbReference type="Gene3D" id="3.30.70.360">
    <property type="match status" value="1"/>
</dbReference>
<evidence type="ECO:0000259" key="3">
    <source>
        <dbReference type="Pfam" id="PF07687"/>
    </source>
</evidence>
<dbReference type="InterPro" id="IPR011650">
    <property type="entry name" value="Peptidase_M20_dimer"/>
</dbReference>
<dbReference type="InterPro" id="IPR017439">
    <property type="entry name" value="Amidohydrolase"/>
</dbReference>
<name>A0ABY7NNX0_9SPHN</name>
<dbReference type="InterPro" id="IPR002933">
    <property type="entry name" value="Peptidase_M20"/>
</dbReference>
<dbReference type="PIRSF" id="PIRSF005962">
    <property type="entry name" value="Pept_M20D_amidohydro"/>
    <property type="match status" value="1"/>
</dbReference>
<feature type="signal peptide" evidence="2">
    <location>
        <begin position="1"/>
        <end position="17"/>
    </location>
</feature>
<dbReference type="SUPFAM" id="SSF53187">
    <property type="entry name" value="Zn-dependent exopeptidases"/>
    <property type="match status" value="1"/>
</dbReference>
<accession>A0ABY7NNX0</accession>
<keyword evidence="1" id="KW-0378">Hydrolase</keyword>
<feature type="domain" description="Peptidase M20 dimerisation" evidence="3">
    <location>
        <begin position="231"/>
        <end position="311"/>
    </location>
</feature>
<dbReference type="PANTHER" id="PTHR11014:SF63">
    <property type="entry name" value="METALLOPEPTIDASE, PUTATIVE (AFU_ORTHOLOGUE AFUA_6G09600)-RELATED"/>
    <property type="match status" value="1"/>
</dbReference>
<protein>
    <submittedName>
        <fullName evidence="4">Amidohydrolase</fullName>
    </submittedName>
</protein>
<dbReference type="Pfam" id="PF01546">
    <property type="entry name" value="Peptidase_M20"/>
    <property type="match status" value="1"/>
</dbReference>
<sequence>MKNCLLLAAAIAAPAAAQTVAAQTNAAPNASFDVAAAKQRINAELDKDYPHLDALYKDIHQHPEVGFQEVRTAALLAGEMRKIGFQVTEHVGKTGIVAIYRNGPGPTVMIRTELDALPLEEKTGLPYASHAQQTVDGKLSYVDHACGHDSHMAWWVGTAEALLATKDLWHGTLMFIGQPAEETIGGAKAMIADGLFTRFPKPDYGFAAHVGPTAYGTVAIKDGAVTSASDTVDITFNGRGAHGSMPDKSIDPIVMGARFVTDVQAVISRRKDPQQFGVVTVGAFNAGTVDNIIPDQAVLQLTLRSYAPDIRKLLLDGVSETAKASAMMSDAPPPTIVWKAGTASVRNDSQLVARVAPVLAAAMGDAAQVIPATMPGWTASEDYSAFIDAGIPSVFYAVGGDDPRMLADDKAQGKPVPVNHSPFFAPVPEPTIRTGVMTLALSVLTVAGK</sequence>
<dbReference type="Proteomes" id="UP001210865">
    <property type="component" value="Chromosome"/>
</dbReference>
<keyword evidence="2" id="KW-0732">Signal</keyword>
<feature type="chain" id="PRO_5046369217" evidence="2">
    <location>
        <begin position="18"/>
        <end position="449"/>
    </location>
</feature>
<proteinExistence type="predicted"/>